<protein>
    <submittedName>
        <fullName evidence="3">Uncharacterized protein</fullName>
    </submittedName>
</protein>
<name>V2WD26_MONRO</name>
<evidence type="ECO:0000256" key="1">
    <source>
        <dbReference type="SAM" id="MobiDB-lite"/>
    </source>
</evidence>
<dbReference type="OrthoDB" id="3029001at2759"/>
<reference evidence="3 4" key="1">
    <citation type="journal article" date="2014" name="BMC Genomics">
        <title>Genome and secretome analysis of the hemibiotrophic fungal pathogen, Moniliophthora roreri, which causes frosty pod rot disease of cacao: mechanisms of the biotrophic and necrotrophic phases.</title>
        <authorList>
            <person name="Meinhardt L.W."/>
            <person name="Costa G.G.L."/>
            <person name="Thomazella D.P.T."/>
            <person name="Teixeira P.J.P.L."/>
            <person name="Carazzolle M.F."/>
            <person name="Schuster S.C."/>
            <person name="Carlson J.E."/>
            <person name="Guiltinan M.J."/>
            <person name="Mieczkowski P."/>
            <person name="Farmer A."/>
            <person name="Ramaraj T."/>
            <person name="Crozier J."/>
            <person name="Davis R.E."/>
            <person name="Shao J."/>
            <person name="Melnick R.L."/>
            <person name="Pereira G.A.G."/>
            <person name="Bailey B.A."/>
        </authorList>
    </citation>
    <scope>NUCLEOTIDE SEQUENCE [LARGE SCALE GENOMIC DNA]</scope>
    <source>
        <strain evidence="3 4">MCA 2997</strain>
    </source>
</reference>
<feature type="transmembrane region" description="Helical" evidence="2">
    <location>
        <begin position="52"/>
        <end position="70"/>
    </location>
</feature>
<evidence type="ECO:0000256" key="2">
    <source>
        <dbReference type="SAM" id="Phobius"/>
    </source>
</evidence>
<feature type="compositionally biased region" description="Polar residues" evidence="1">
    <location>
        <begin position="1"/>
        <end position="18"/>
    </location>
</feature>
<comment type="caution">
    <text evidence="3">The sequence shown here is derived from an EMBL/GenBank/DDBJ whole genome shotgun (WGS) entry which is preliminary data.</text>
</comment>
<dbReference type="PANTHER" id="PTHR35043:SF8">
    <property type="entry name" value="DUF4220 DOMAIN-CONTAINING PROTEIN"/>
    <property type="match status" value="1"/>
</dbReference>
<keyword evidence="2" id="KW-0812">Transmembrane</keyword>
<sequence>MSDSVNTDHSQESVNLLENGTPEPSCLLKYFLQKGYIILTENEIKDKSHTDFIAKSIALIQTTWFILQVAAHAAEGLTITELEIITVAFALLNFGTYIFWWNKPLWV</sequence>
<keyword evidence="2" id="KW-1133">Transmembrane helix</keyword>
<feature type="region of interest" description="Disordered" evidence="1">
    <location>
        <begin position="1"/>
        <end position="21"/>
    </location>
</feature>
<dbReference type="EMBL" id="AWSO01001238">
    <property type="protein sequence ID" value="ESK84728.1"/>
    <property type="molecule type" value="Genomic_DNA"/>
</dbReference>
<accession>V2WD26</accession>
<evidence type="ECO:0000313" key="3">
    <source>
        <dbReference type="EMBL" id="ESK84728.1"/>
    </source>
</evidence>
<organism evidence="3 4">
    <name type="scientific">Moniliophthora roreri (strain MCA 2997)</name>
    <name type="common">Cocoa frosty pod rot fungus</name>
    <name type="synonym">Crinipellis roreri</name>
    <dbReference type="NCBI Taxonomy" id="1381753"/>
    <lineage>
        <taxon>Eukaryota</taxon>
        <taxon>Fungi</taxon>
        <taxon>Dikarya</taxon>
        <taxon>Basidiomycota</taxon>
        <taxon>Agaricomycotina</taxon>
        <taxon>Agaricomycetes</taxon>
        <taxon>Agaricomycetidae</taxon>
        <taxon>Agaricales</taxon>
        <taxon>Marasmiineae</taxon>
        <taxon>Marasmiaceae</taxon>
        <taxon>Moniliophthora</taxon>
    </lineage>
</organism>
<dbReference type="HOGENOM" id="CLU_175725_0_0_1"/>
<dbReference type="Proteomes" id="UP000017559">
    <property type="component" value="Unassembled WGS sequence"/>
</dbReference>
<keyword evidence="4" id="KW-1185">Reference proteome</keyword>
<keyword evidence="2" id="KW-0472">Membrane</keyword>
<dbReference type="PANTHER" id="PTHR35043">
    <property type="entry name" value="TRANSCRIPTION FACTOR DOMAIN-CONTAINING PROTEIN"/>
    <property type="match status" value="1"/>
</dbReference>
<evidence type="ECO:0000313" key="4">
    <source>
        <dbReference type="Proteomes" id="UP000017559"/>
    </source>
</evidence>
<proteinExistence type="predicted"/>
<dbReference type="KEGG" id="mrr:Moror_611"/>
<gene>
    <name evidence="3" type="ORF">Moror_611</name>
</gene>
<dbReference type="AlphaFoldDB" id="V2WD26"/>
<feature type="transmembrane region" description="Helical" evidence="2">
    <location>
        <begin position="82"/>
        <end position="101"/>
    </location>
</feature>